<dbReference type="OrthoDB" id="1488584at2"/>
<dbReference type="Proteomes" id="UP000249547">
    <property type="component" value="Unassembled WGS sequence"/>
</dbReference>
<keyword evidence="4" id="KW-1185">Reference proteome</keyword>
<feature type="chain" id="PRO_5016415205" description="Outer membrane protein with beta-barrel domain" evidence="2">
    <location>
        <begin position="21"/>
        <end position="856"/>
    </location>
</feature>
<organism evidence="3 4">
    <name type="scientific">Chitinophaga skermanii</name>
    <dbReference type="NCBI Taxonomy" id="331697"/>
    <lineage>
        <taxon>Bacteria</taxon>
        <taxon>Pseudomonadati</taxon>
        <taxon>Bacteroidota</taxon>
        <taxon>Chitinophagia</taxon>
        <taxon>Chitinophagales</taxon>
        <taxon>Chitinophagaceae</taxon>
        <taxon>Chitinophaga</taxon>
    </lineage>
</organism>
<evidence type="ECO:0000313" key="3">
    <source>
        <dbReference type="EMBL" id="RAJ07024.1"/>
    </source>
</evidence>
<sequence>MKTTLILLAISCMVAVQLHAQKNSLYINIDQQLPQSAIAITPVKTGETPVIKFIISNPNFSQLFIQNARTGGTAFNFVFDSSAIKNANNKFTIKSNAMINGLDDDQQLTYPILVTVLLKNGTSHKFPIIENDLQAATITLGGSTIAPTPPPADVKPTGIAYYDALKLAQPGITLDQAVTIISNYYFDNPKSVEGNKFLTAYLKTLTNVADAAAAEQLVNDKLSTIRPIGSEDGSIIPGSGLTSTAIIDGIARFLVKRTKEELTVSFFSRFQEVIEDDRFADVRTLFPATTNTLKAIGDNIYDYQRFIDQLRESFQTDIKDLIANAPGIIKNHPAFFAQYPALVAAIKSASYIGVAVQDGTHPGEILENYPTNELLGDPKLTSTKGIVLTAQMLSNSLKSLEGEENYWVTTAQLKKLTSNKLAVKLYLGLLYQHANNADHPIYYTDKVRLDSIINLLYNADKDIDEYKGFIVGFSEKVNAISSLVKKYKEETSDSVKLEIFVDYTRKTMDMVTYSMKVVDLPHFKKALVKLASLDETTVNTTITKLNEEVNYYFSAIKIGGEIVSSVNRKSYSYAVNQTLQLYNLIYPADKIMQQKVAYDTLVVSNKVRQFLLTYGGLGASLAVAKNSDDVAAAIETYALPSGSSRIKRTSAFNVSLNAYVGFFGGFEFIKGLDTRPAVGITAPIGVAISKGQSILFFNSRHKTSSSIFISVLDIGAVTAYRFNKDNDANQLPTVEWKDVISPGVFYSFGIGKTPLSVNMGYQMGPLLRKVESDIASTTNSYGRLSLSILVDIPLLNFHTRTFSKQLRGPKLTAEEKAQKAQMNFEAKKTTEAALQKVSADIKELKKKRKEIKKNKS</sequence>
<evidence type="ECO:0000313" key="4">
    <source>
        <dbReference type="Proteomes" id="UP000249547"/>
    </source>
</evidence>
<dbReference type="EMBL" id="QLLL01000003">
    <property type="protein sequence ID" value="RAJ07024.1"/>
    <property type="molecule type" value="Genomic_DNA"/>
</dbReference>
<keyword evidence="1" id="KW-0175">Coiled coil</keyword>
<dbReference type="AlphaFoldDB" id="A0A327QTM9"/>
<comment type="caution">
    <text evidence="3">The sequence shown here is derived from an EMBL/GenBank/DDBJ whole genome shotgun (WGS) entry which is preliminary data.</text>
</comment>
<accession>A0A327QTM9</accession>
<gene>
    <name evidence="3" type="ORF">LX64_02153</name>
</gene>
<protein>
    <recommendedName>
        <fullName evidence="5">Outer membrane protein with beta-barrel domain</fullName>
    </recommendedName>
</protein>
<keyword evidence="2" id="KW-0732">Signal</keyword>
<name>A0A327QTM9_9BACT</name>
<evidence type="ECO:0000256" key="2">
    <source>
        <dbReference type="SAM" id="SignalP"/>
    </source>
</evidence>
<evidence type="ECO:0008006" key="5">
    <source>
        <dbReference type="Google" id="ProtNLM"/>
    </source>
</evidence>
<feature type="signal peptide" evidence="2">
    <location>
        <begin position="1"/>
        <end position="20"/>
    </location>
</feature>
<evidence type="ECO:0000256" key="1">
    <source>
        <dbReference type="SAM" id="Coils"/>
    </source>
</evidence>
<dbReference type="RefSeq" id="WP_111597593.1">
    <property type="nucleotide sequence ID" value="NZ_QLLL01000003.1"/>
</dbReference>
<feature type="coiled-coil region" evidence="1">
    <location>
        <begin position="827"/>
        <end position="854"/>
    </location>
</feature>
<proteinExistence type="predicted"/>
<reference evidence="3 4" key="1">
    <citation type="submission" date="2018-06" db="EMBL/GenBank/DDBJ databases">
        <title>Genomic Encyclopedia of Archaeal and Bacterial Type Strains, Phase II (KMG-II): from individual species to whole genera.</title>
        <authorList>
            <person name="Goeker M."/>
        </authorList>
    </citation>
    <scope>NUCLEOTIDE SEQUENCE [LARGE SCALE GENOMIC DNA]</scope>
    <source>
        <strain evidence="3 4">DSM 23857</strain>
    </source>
</reference>